<dbReference type="Proteomes" id="UP000053815">
    <property type="component" value="Unassembled WGS sequence"/>
</dbReference>
<dbReference type="InterPro" id="IPR037185">
    <property type="entry name" value="EmrE-like"/>
</dbReference>
<feature type="transmembrane region" description="Helical" evidence="1">
    <location>
        <begin position="126"/>
        <end position="145"/>
    </location>
</feature>
<keyword evidence="1" id="KW-0472">Membrane</keyword>
<evidence type="ECO:0000313" key="3">
    <source>
        <dbReference type="Proteomes" id="UP000053815"/>
    </source>
</evidence>
<keyword evidence="1" id="KW-0812">Transmembrane</keyword>
<feature type="transmembrane region" description="Helical" evidence="1">
    <location>
        <begin position="327"/>
        <end position="347"/>
    </location>
</feature>
<organism evidence="2">
    <name type="scientific">Mucor ambiguus</name>
    <dbReference type="NCBI Taxonomy" id="91626"/>
    <lineage>
        <taxon>Eukaryota</taxon>
        <taxon>Fungi</taxon>
        <taxon>Fungi incertae sedis</taxon>
        <taxon>Mucoromycota</taxon>
        <taxon>Mucoromycotina</taxon>
        <taxon>Mucoromycetes</taxon>
        <taxon>Mucorales</taxon>
        <taxon>Mucorineae</taxon>
        <taxon>Mucoraceae</taxon>
        <taxon>Mucor</taxon>
    </lineage>
</organism>
<name>A0A0C9N214_9FUNG</name>
<feature type="transmembrane region" description="Helical" evidence="1">
    <location>
        <begin position="395"/>
        <end position="414"/>
    </location>
</feature>
<keyword evidence="3" id="KW-1185">Reference proteome</keyword>
<reference evidence="2" key="1">
    <citation type="submission" date="2014-09" db="EMBL/GenBank/DDBJ databases">
        <title>Draft genome sequence of an oleaginous Mucoromycotina fungus Mucor ambiguus NBRC6742.</title>
        <authorList>
            <person name="Takeda I."/>
            <person name="Yamane N."/>
            <person name="Morita T."/>
            <person name="Tamano K."/>
            <person name="Machida M."/>
            <person name="Baker S."/>
            <person name="Koike H."/>
        </authorList>
    </citation>
    <scope>NUCLEOTIDE SEQUENCE</scope>
    <source>
        <strain evidence="2">NBRC 6742</strain>
    </source>
</reference>
<feature type="transmembrane region" description="Helical" evidence="1">
    <location>
        <begin position="258"/>
        <end position="277"/>
    </location>
</feature>
<dbReference type="InterPro" id="IPR026505">
    <property type="entry name" value="Solute_c_fam_35_mem_F3/F4"/>
</dbReference>
<dbReference type="STRING" id="91626.A0A0C9N214"/>
<feature type="transmembrane region" description="Helical" evidence="1">
    <location>
        <begin position="367"/>
        <end position="388"/>
    </location>
</feature>
<protein>
    <submittedName>
        <fullName evidence="2">DUF6 domain protein</fullName>
    </submittedName>
</protein>
<feature type="transmembrane region" description="Helical" evidence="1">
    <location>
        <begin position="194"/>
        <end position="219"/>
    </location>
</feature>
<keyword evidence="1" id="KW-1133">Transmembrane helix</keyword>
<gene>
    <name evidence="2" type="ORF">MAM1_0216c08158</name>
</gene>
<feature type="transmembrane region" description="Helical" evidence="1">
    <location>
        <begin position="297"/>
        <end position="315"/>
    </location>
</feature>
<feature type="transmembrane region" description="Helical" evidence="1">
    <location>
        <begin position="231"/>
        <end position="249"/>
    </location>
</feature>
<dbReference type="EMBL" id="DF836505">
    <property type="protein sequence ID" value="GAN08643.1"/>
    <property type="molecule type" value="Genomic_DNA"/>
</dbReference>
<dbReference type="PANTHER" id="PTHR19346">
    <property type="entry name" value="SUGAR PHOSPHATE TRANSPORTER DOMAIN-CONTAINING PROTEIN"/>
    <property type="match status" value="1"/>
</dbReference>
<sequence length="460" mass="50719">MSSIDNNLIYQPRRADNATKIKRQAAANALQQYSLLALQAVKDGESPAKTRLKMMRALTDLPNELPKESYGIPAEDQPTSVPLFQPRKSRSVLATVMLTICIITFVLQTELAQFVQKTTNYSKPYFILYISHSCYVFMIPLQLIAEYIQHNHSQHHTSKDASLYQRIVETVNKSKSSVNNSLLELQYRVQGDQVFPLGFVIKTSLCLSVLLTLPAYIWYLSVNLTSMSNLTAIYNTGCFFAYLFSILMLHDRLVAAKVGAVILCMAGVLAMACWPQQEVNDGEDILQQAGGIGRDWIGIAVASVGAALYGFYEVYYKKYASPTQPTILFANTITGIIGIVTFLLLWIPFPLLHFTGVETFELPDLSTFGYILAIASMSVIYNATFMAVIALVNPVFAAVGVMLTVPAVAITDVLVTGVMVPASTVVGSALILIGFYILNKQVGDEEKIDQSLALEGQEHH</sequence>
<dbReference type="SUPFAM" id="SSF103481">
    <property type="entry name" value="Multidrug resistance efflux transporter EmrE"/>
    <property type="match status" value="1"/>
</dbReference>
<dbReference type="AlphaFoldDB" id="A0A0C9N214"/>
<feature type="transmembrane region" description="Helical" evidence="1">
    <location>
        <begin position="420"/>
        <end position="438"/>
    </location>
</feature>
<accession>A0A0C9N214</accession>
<feature type="transmembrane region" description="Helical" evidence="1">
    <location>
        <begin position="92"/>
        <end position="114"/>
    </location>
</feature>
<dbReference type="OrthoDB" id="10062838at2759"/>
<proteinExistence type="predicted"/>
<dbReference type="PANTHER" id="PTHR19346:SF4">
    <property type="entry name" value="SUGAR PHOSPHATE TRANSPORTER DOMAIN-CONTAINING PROTEIN"/>
    <property type="match status" value="1"/>
</dbReference>
<evidence type="ECO:0000313" key="2">
    <source>
        <dbReference type="EMBL" id="GAN08643.1"/>
    </source>
</evidence>
<evidence type="ECO:0000256" key="1">
    <source>
        <dbReference type="SAM" id="Phobius"/>
    </source>
</evidence>